<keyword evidence="4" id="KW-1185">Reference proteome</keyword>
<evidence type="ECO:0000313" key="3">
    <source>
        <dbReference type="EMBL" id="QAU51633.1"/>
    </source>
</evidence>
<feature type="compositionally biased region" description="Low complexity" evidence="1">
    <location>
        <begin position="34"/>
        <end position="44"/>
    </location>
</feature>
<proteinExistence type="predicted"/>
<feature type="signal peptide" evidence="2">
    <location>
        <begin position="1"/>
        <end position="24"/>
    </location>
</feature>
<accession>A0A410W6P4</accession>
<sequence precursor="true">MIKTRSIASLAAVGLIGLAGVACSEVEEAPEVTTSTIHRTITRTPSAPATQAVQSQAPTWTSEKDATASRPSRADRDIPAAVIGDRAANFVLGPSEPGQGSAKNVSIPATSSMKANGGFRMAKVTVTDENSNALLQYPLLGNAAVIDLNMVFRPDGGQSQEFCQADMEVYDEKGNPVPESVADVSLKFTRGNCIVAAGSDSFGIAEVQIFEPGDYYVVVAAWQPDFEEIRIASKVRVTEGN</sequence>
<dbReference type="EMBL" id="CP035299">
    <property type="protein sequence ID" value="QAU51633.1"/>
    <property type="molecule type" value="Genomic_DNA"/>
</dbReference>
<dbReference type="AlphaFoldDB" id="A0A410W6P4"/>
<dbReference type="RefSeq" id="WP_128889195.1">
    <property type="nucleotide sequence ID" value="NZ_BMCX01000004.1"/>
</dbReference>
<evidence type="ECO:0000256" key="1">
    <source>
        <dbReference type="SAM" id="MobiDB-lite"/>
    </source>
</evidence>
<feature type="compositionally biased region" description="Polar residues" evidence="1">
    <location>
        <begin position="45"/>
        <end position="61"/>
    </location>
</feature>
<dbReference type="KEGG" id="cpeg:CPELA_01670"/>
<evidence type="ECO:0000256" key="2">
    <source>
        <dbReference type="SAM" id="SignalP"/>
    </source>
</evidence>
<dbReference type="Proteomes" id="UP000288929">
    <property type="component" value="Chromosome"/>
</dbReference>
<feature type="compositionally biased region" description="Basic and acidic residues" evidence="1">
    <location>
        <begin position="62"/>
        <end position="77"/>
    </location>
</feature>
<protein>
    <submittedName>
        <fullName evidence="3">Uncharacterized protein</fullName>
    </submittedName>
</protein>
<evidence type="ECO:0000313" key="4">
    <source>
        <dbReference type="Proteomes" id="UP000288929"/>
    </source>
</evidence>
<name>A0A410W6P4_9CORY</name>
<feature type="chain" id="PRO_5043691610" evidence="2">
    <location>
        <begin position="25"/>
        <end position="241"/>
    </location>
</feature>
<organism evidence="3 4">
    <name type="scientific">Corynebacterium pelargi</name>
    <dbReference type="NCBI Taxonomy" id="1471400"/>
    <lineage>
        <taxon>Bacteria</taxon>
        <taxon>Bacillati</taxon>
        <taxon>Actinomycetota</taxon>
        <taxon>Actinomycetes</taxon>
        <taxon>Mycobacteriales</taxon>
        <taxon>Corynebacteriaceae</taxon>
        <taxon>Corynebacterium</taxon>
    </lineage>
</organism>
<gene>
    <name evidence="3" type="ORF">CPELA_01670</name>
</gene>
<dbReference type="OrthoDB" id="4421241at2"/>
<feature type="region of interest" description="Disordered" evidence="1">
    <location>
        <begin position="34"/>
        <end position="77"/>
    </location>
</feature>
<keyword evidence="2" id="KW-0732">Signal</keyword>
<dbReference type="PROSITE" id="PS51257">
    <property type="entry name" value="PROKAR_LIPOPROTEIN"/>
    <property type="match status" value="1"/>
</dbReference>
<reference evidence="3 4" key="1">
    <citation type="submission" date="2019-01" db="EMBL/GenBank/DDBJ databases">
        <authorList>
            <person name="Ruckert C."/>
            <person name="Busche T."/>
            <person name="Kalinowski J."/>
        </authorList>
    </citation>
    <scope>NUCLEOTIDE SEQUENCE [LARGE SCALE GENOMIC DNA]</scope>
    <source>
        <strain evidence="3 4">136/3</strain>
    </source>
</reference>